<dbReference type="Pfam" id="PF00379">
    <property type="entry name" value="Chitin_bind_4"/>
    <property type="match status" value="1"/>
</dbReference>
<evidence type="ECO:0000313" key="5">
    <source>
        <dbReference type="RefSeq" id="XP_024885018.1"/>
    </source>
</evidence>
<organism evidence="4 5">
    <name type="scientific">Temnothorax curvispinosus</name>
    <dbReference type="NCBI Taxonomy" id="300111"/>
    <lineage>
        <taxon>Eukaryota</taxon>
        <taxon>Metazoa</taxon>
        <taxon>Ecdysozoa</taxon>
        <taxon>Arthropoda</taxon>
        <taxon>Hexapoda</taxon>
        <taxon>Insecta</taxon>
        <taxon>Pterygota</taxon>
        <taxon>Neoptera</taxon>
        <taxon>Endopterygota</taxon>
        <taxon>Hymenoptera</taxon>
        <taxon>Apocrita</taxon>
        <taxon>Aculeata</taxon>
        <taxon>Formicoidea</taxon>
        <taxon>Formicidae</taxon>
        <taxon>Myrmicinae</taxon>
        <taxon>Temnothorax</taxon>
    </lineage>
</organism>
<dbReference type="InterPro" id="IPR000618">
    <property type="entry name" value="Insect_cuticle"/>
</dbReference>
<feature type="chain" id="PRO_5026647664" evidence="3">
    <location>
        <begin position="25"/>
        <end position="195"/>
    </location>
</feature>
<keyword evidence="1" id="KW-0193">Cuticle</keyword>
<evidence type="ECO:0000256" key="2">
    <source>
        <dbReference type="SAM" id="MobiDB-lite"/>
    </source>
</evidence>
<evidence type="ECO:0000256" key="1">
    <source>
        <dbReference type="PROSITE-ProRule" id="PRU00497"/>
    </source>
</evidence>
<evidence type="ECO:0000256" key="3">
    <source>
        <dbReference type="SAM" id="SignalP"/>
    </source>
</evidence>
<name>A0A6J1QSY3_9HYME</name>
<proteinExistence type="predicted"/>
<dbReference type="GeneID" id="112463075"/>
<dbReference type="AlphaFoldDB" id="A0A6J1QSY3"/>
<keyword evidence="4" id="KW-1185">Reference proteome</keyword>
<feature type="region of interest" description="Disordered" evidence="2">
    <location>
        <begin position="164"/>
        <end position="195"/>
    </location>
</feature>
<reference evidence="5" key="1">
    <citation type="submission" date="2025-08" db="UniProtKB">
        <authorList>
            <consortium name="RefSeq"/>
        </authorList>
    </citation>
    <scope>IDENTIFICATION</scope>
    <source>
        <tissue evidence="5">Whole body</tissue>
    </source>
</reference>
<keyword evidence="3" id="KW-0732">Signal</keyword>
<evidence type="ECO:0000313" key="4">
    <source>
        <dbReference type="Proteomes" id="UP000504618"/>
    </source>
</evidence>
<protein>
    <submittedName>
        <fullName evidence="5">Uncharacterized protein LOC112463075</fullName>
    </submittedName>
</protein>
<dbReference type="OrthoDB" id="8191482at2759"/>
<dbReference type="Proteomes" id="UP000504618">
    <property type="component" value="Unplaced"/>
</dbReference>
<feature type="compositionally biased region" description="Low complexity" evidence="2">
    <location>
        <begin position="164"/>
        <end position="179"/>
    </location>
</feature>
<accession>A0A6J1QSY3</accession>
<dbReference type="GO" id="GO:0042302">
    <property type="term" value="F:structural constituent of cuticle"/>
    <property type="evidence" value="ECO:0007669"/>
    <property type="project" value="UniProtKB-UniRule"/>
</dbReference>
<feature type="signal peptide" evidence="3">
    <location>
        <begin position="1"/>
        <end position="24"/>
    </location>
</feature>
<dbReference type="PROSITE" id="PS51155">
    <property type="entry name" value="CHIT_BIND_RR_2"/>
    <property type="match status" value="1"/>
</dbReference>
<sequence>MLRRATAALFILVIATSMSQLTQELTNTNRDGDVILSISDEQKIQYLSQNFESDAYKYGYDVNPHGQFHHETRGPHGITYGCYGYVDPFGKLKATFYISDGWGYRVVQPGRDVELFLHKHEHHANGDKHDHHEHHGVITPWRELSFPMVCAQYTNTNVPPLAIPSGGTPIGSGSTIETIPTRPPYRPDSSGINSK</sequence>
<gene>
    <name evidence="5" type="primary">LOC112463075</name>
</gene>
<dbReference type="RefSeq" id="XP_024885018.1">
    <property type="nucleotide sequence ID" value="XM_025029250.1"/>
</dbReference>